<dbReference type="AlphaFoldDB" id="A0AA35TN54"/>
<keyword evidence="2" id="KW-1185">Reference proteome</keyword>
<accession>A0AA35TN54</accession>
<reference evidence="1" key="1">
    <citation type="submission" date="2023-03" db="EMBL/GenBank/DDBJ databases">
        <authorList>
            <person name="Steffen K."/>
            <person name="Cardenas P."/>
        </authorList>
    </citation>
    <scope>NUCLEOTIDE SEQUENCE</scope>
</reference>
<evidence type="ECO:0000313" key="1">
    <source>
        <dbReference type="EMBL" id="CAI8051350.1"/>
    </source>
</evidence>
<comment type="caution">
    <text evidence="1">The sequence shown here is derived from an EMBL/GenBank/DDBJ whole genome shotgun (WGS) entry which is preliminary data.</text>
</comment>
<protein>
    <submittedName>
        <fullName evidence="1">Uncharacterized protein</fullName>
    </submittedName>
</protein>
<evidence type="ECO:0000313" key="2">
    <source>
        <dbReference type="Proteomes" id="UP001174909"/>
    </source>
</evidence>
<sequence>MDYLPVVLGRRRPFLGSAVSTPGISRSVCPQGRLLAVVSGRGAVTVYSLTRDTSGRECVVSSDSFSSVQWVCPRQSSTSDIVLDATQSSAGQLVGV</sequence>
<dbReference type="Proteomes" id="UP001174909">
    <property type="component" value="Unassembled WGS sequence"/>
</dbReference>
<feature type="non-terminal residue" evidence="1">
    <location>
        <position position="1"/>
    </location>
</feature>
<organism evidence="1 2">
    <name type="scientific">Geodia barretti</name>
    <name type="common">Barrett's horny sponge</name>
    <dbReference type="NCBI Taxonomy" id="519541"/>
    <lineage>
        <taxon>Eukaryota</taxon>
        <taxon>Metazoa</taxon>
        <taxon>Porifera</taxon>
        <taxon>Demospongiae</taxon>
        <taxon>Heteroscleromorpha</taxon>
        <taxon>Tetractinellida</taxon>
        <taxon>Astrophorina</taxon>
        <taxon>Geodiidae</taxon>
        <taxon>Geodia</taxon>
    </lineage>
</organism>
<dbReference type="EMBL" id="CASHTH010003922">
    <property type="protein sequence ID" value="CAI8051350.1"/>
    <property type="molecule type" value="Genomic_DNA"/>
</dbReference>
<name>A0AA35TN54_GEOBA</name>
<gene>
    <name evidence="1" type="ORF">GBAR_LOCUS28125</name>
</gene>
<proteinExistence type="predicted"/>